<dbReference type="EMBL" id="JAUQOO010000018">
    <property type="protein sequence ID" value="MDO7929210.1"/>
    <property type="molecule type" value="Genomic_DNA"/>
</dbReference>
<evidence type="ECO:0000313" key="2">
    <source>
        <dbReference type="EMBL" id="MDO7929210.1"/>
    </source>
</evidence>
<dbReference type="RefSeq" id="WP_201000672.1">
    <property type="nucleotide sequence ID" value="NZ_JAUQOO010000018.1"/>
</dbReference>
<proteinExistence type="predicted"/>
<protein>
    <submittedName>
        <fullName evidence="2">Uncharacterized protein</fullName>
    </submittedName>
</protein>
<evidence type="ECO:0000256" key="1">
    <source>
        <dbReference type="SAM" id="MobiDB-lite"/>
    </source>
</evidence>
<gene>
    <name evidence="2" type="ORF">Q6A51_20710</name>
</gene>
<dbReference type="Proteomes" id="UP001223016">
    <property type="component" value="Unassembled WGS sequence"/>
</dbReference>
<comment type="caution">
    <text evidence="2">The sequence shown here is derived from an EMBL/GenBank/DDBJ whole genome shotgun (WGS) entry which is preliminary data.</text>
</comment>
<organism evidence="2 3">
    <name type="scientific">Pseudomonas serbiensis</name>
    <dbReference type="NCBI Taxonomy" id="3064350"/>
    <lineage>
        <taxon>Bacteria</taxon>
        <taxon>Pseudomonadati</taxon>
        <taxon>Pseudomonadota</taxon>
        <taxon>Gammaproteobacteria</taxon>
        <taxon>Pseudomonadales</taxon>
        <taxon>Pseudomonadaceae</taxon>
        <taxon>Pseudomonas</taxon>
    </lineage>
</organism>
<name>A0ABT9CZ40_9PSED</name>
<accession>A0ABT9CZ40</accession>
<reference evidence="2 3" key="1">
    <citation type="submission" date="2023-07" db="EMBL/GenBank/DDBJ databases">
        <title>Identification of four novel Pseudomonas species associated with bacterial leaf spot of cucurbits.</title>
        <authorList>
            <person name="Fullem K.R."/>
        </authorList>
    </citation>
    <scope>NUCLEOTIDE SEQUENCE [LARGE SCALE GENOMIC DNA]</scope>
    <source>
        <strain evidence="2 3">KFB 138</strain>
    </source>
</reference>
<evidence type="ECO:0000313" key="3">
    <source>
        <dbReference type="Proteomes" id="UP001223016"/>
    </source>
</evidence>
<sequence>MGAWHLLHQQLLEDLQGEVICLSPGECKAIKPFGLRHHGLSATVFGYTDPPVLRLLFVPTSGDRQSRTDPLISNHCSPEAPGTQARDGLLDCAFFSRKAGSPTATAETTFIDRTS</sequence>
<keyword evidence="3" id="KW-1185">Reference proteome</keyword>
<feature type="region of interest" description="Disordered" evidence="1">
    <location>
        <begin position="64"/>
        <end position="84"/>
    </location>
</feature>